<protein>
    <submittedName>
        <fullName evidence="9">Uracil-DNA glycosylase</fullName>
    </submittedName>
</protein>
<dbReference type="GO" id="GO:0097506">
    <property type="term" value="F:deaminated base DNA N-glycosylase activity"/>
    <property type="evidence" value="ECO:0007669"/>
    <property type="project" value="UniProtKB-ARBA"/>
</dbReference>
<dbReference type="Pfam" id="PF03167">
    <property type="entry name" value="UDG"/>
    <property type="match status" value="1"/>
</dbReference>
<name>A0A502CL32_9SPHN</name>
<dbReference type="InterPro" id="IPR005122">
    <property type="entry name" value="Uracil-DNA_glycosylase-like"/>
</dbReference>
<dbReference type="SMART" id="SM00986">
    <property type="entry name" value="UDG"/>
    <property type="match status" value="1"/>
</dbReference>
<dbReference type="GO" id="GO:0046872">
    <property type="term" value="F:metal ion binding"/>
    <property type="evidence" value="ECO:0007669"/>
    <property type="project" value="UniProtKB-KW"/>
</dbReference>
<dbReference type="CDD" id="cd10030">
    <property type="entry name" value="UDG-F4_TTUDGA_SPO1dp_like"/>
    <property type="match status" value="1"/>
</dbReference>
<dbReference type="SUPFAM" id="SSF52141">
    <property type="entry name" value="Uracil-DNA glycosylase-like"/>
    <property type="match status" value="1"/>
</dbReference>
<keyword evidence="10" id="KW-1185">Reference proteome</keyword>
<evidence type="ECO:0000256" key="5">
    <source>
        <dbReference type="ARBA" id="ARBA00023004"/>
    </source>
</evidence>
<evidence type="ECO:0000256" key="2">
    <source>
        <dbReference type="ARBA" id="ARBA00022723"/>
    </source>
</evidence>
<reference evidence="9 10" key="1">
    <citation type="journal article" date="2019" name="Environ. Microbiol.">
        <title>Species interactions and distinct microbial communities in high Arctic permafrost affected cryosols are associated with the CH4 and CO2 gas fluxes.</title>
        <authorList>
            <person name="Altshuler I."/>
            <person name="Hamel J."/>
            <person name="Turney S."/>
            <person name="Magnuson E."/>
            <person name="Levesque R."/>
            <person name="Greer C."/>
            <person name="Whyte L.G."/>
        </authorList>
    </citation>
    <scope>NUCLEOTIDE SEQUENCE [LARGE SCALE GENOMIC DNA]</scope>
    <source>
        <strain evidence="9 10">S5.1</strain>
    </source>
</reference>
<keyword evidence="5" id="KW-0408">Iron</keyword>
<keyword evidence="6" id="KW-0411">Iron-sulfur</keyword>
<comment type="caution">
    <text evidence="9">The sequence shown here is derived from an EMBL/GenBank/DDBJ whole genome shotgun (WGS) entry which is preliminary data.</text>
</comment>
<keyword evidence="3" id="KW-0227">DNA damage</keyword>
<evidence type="ECO:0000256" key="4">
    <source>
        <dbReference type="ARBA" id="ARBA00022801"/>
    </source>
</evidence>
<dbReference type="RefSeq" id="WP_140871316.1">
    <property type="nucleotide sequence ID" value="NZ_RCZK01000006.1"/>
</dbReference>
<dbReference type="InterPro" id="IPR051536">
    <property type="entry name" value="UDG_Type-4/5"/>
</dbReference>
<organism evidence="9 10">
    <name type="scientific">Sphingomonas oligophenolica</name>
    <dbReference type="NCBI Taxonomy" id="301154"/>
    <lineage>
        <taxon>Bacteria</taxon>
        <taxon>Pseudomonadati</taxon>
        <taxon>Pseudomonadota</taxon>
        <taxon>Alphaproteobacteria</taxon>
        <taxon>Sphingomonadales</taxon>
        <taxon>Sphingomonadaceae</taxon>
        <taxon>Sphingomonas</taxon>
    </lineage>
</organism>
<keyword evidence="4" id="KW-0378">Hydrolase</keyword>
<dbReference type="Proteomes" id="UP000318413">
    <property type="component" value="Unassembled WGS sequence"/>
</dbReference>
<gene>
    <name evidence="9" type="ORF">EAH84_09730</name>
</gene>
<proteinExistence type="predicted"/>
<feature type="domain" description="Uracil-DNA glycosylase-like" evidence="8">
    <location>
        <begin position="101"/>
        <end position="248"/>
    </location>
</feature>
<evidence type="ECO:0000256" key="1">
    <source>
        <dbReference type="ARBA" id="ARBA00022485"/>
    </source>
</evidence>
<dbReference type="SMART" id="SM00987">
    <property type="entry name" value="UreE_C"/>
    <property type="match status" value="1"/>
</dbReference>
<evidence type="ECO:0000256" key="3">
    <source>
        <dbReference type="ARBA" id="ARBA00022763"/>
    </source>
</evidence>
<dbReference type="PANTHER" id="PTHR33693:SF1">
    <property type="entry name" value="TYPE-4 URACIL-DNA GLYCOSYLASE"/>
    <property type="match status" value="1"/>
</dbReference>
<keyword evidence="1" id="KW-0004">4Fe-4S</keyword>
<dbReference type="Gene3D" id="3.40.470.10">
    <property type="entry name" value="Uracil-DNA glycosylase-like domain"/>
    <property type="match status" value="1"/>
</dbReference>
<evidence type="ECO:0000313" key="10">
    <source>
        <dbReference type="Proteomes" id="UP000318413"/>
    </source>
</evidence>
<keyword evidence="2" id="KW-0479">Metal-binding</keyword>
<dbReference type="GO" id="GO:0006281">
    <property type="term" value="P:DNA repair"/>
    <property type="evidence" value="ECO:0007669"/>
    <property type="project" value="UniProtKB-KW"/>
</dbReference>
<dbReference type="OrthoDB" id="5290748at2"/>
<keyword evidence="7" id="KW-0234">DNA repair</keyword>
<dbReference type="InterPro" id="IPR036895">
    <property type="entry name" value="Uracil-DNA_glycosylase-like_sf"/>
</dbReference>
<dbReference type="EMBL" id="RCZK01000006">
    <property type="protein sequence ID" value="TPG12486.1"/>
    <property type="molecule type" value="Genomic_DNA"/>
</dbReference>
<accession>A0A502CL32</accession>
<evidence type="ECO:0000256" key="7">
    <source>
        <dbReference type="ARBA" id="ARBA00023204"/>
    </source>
</evidence>
<evidence type="ECO:0000259" key="8">
    <source>
        <dbReference type="SMART" id="SM00986"/>
    </source>
</evidence>
<evidence type="ECO:0000256" key="6">
    <source>
        <dbReference type="ARBA" id="ARBA00023014"/>
    </source>
</evidence>
<dbReference type="PANTHER" id="PTHR33693">
    <property type="entry name" value="TYPE-5 URACIL-DNA GLYCOSYLASE"/>
    <property type="match status" value="1"/>
</dbReference>
<dbReference type="AlphaFoldDB" id="A0A502CL32"/>
<dbReference type="GO" id="GO:0051539">
    <property type="term" value="F:4 iron, 4 sulfur cluster binding"/>
    <property type="evidence" value="ECO:0007669"/>
    <property type="project" value="UniProtKB-KW"/>
</dbReference>
<evidence type="ECO:0000313" key="9">
    <source>
        <dbReference type="EMBL" id="TPG12486.1"/>
    </source>
</evidence>
<sequence length="255" mass="26759">MGADQHFDFLGHAASALDWWADAGVDMLVDDAPRDWLAPPEPAAVPAAGGHTPPRADASAIATGALPDTVPATLPDTLEAFAAWRSSADAPESAWRGPFLGPTGPADAAIMIVVDCPDPDDAHGGHLLSGSVGKLFDRMLAAIGLARDAVYLVPVCAKRPIAGRMPREVEARLGDIARHHVRLATPKRVLCLGNAASRAITGTEMPASRGLLHGFNHRGGNIGVVASFHPRLLLEKPALKAEAWKDLQLLMGNLT</sequence>